<proteinExistence type="predicted"/>
<accession>A0AAV1L082</accession>
<dbReference type="Proteomes" id="UP001314205">
    <property type="component" value="Unassembled WGS sequence"/>
</dbReference>
<sequence>MRAYTSSTENVGAALVSQLGFIEKERQNQAGALESFLKKGELNKASSPIPETDAIAEIPLKPREENTSDSNIICDPGASISGSSTIAREGAITGETAIAGEGAIAGEAAIMSTQSRGPID</sequence>
<name>A0AAV1L082_9NEOP</name>
<evidence type="ECO:0000313" key="2">
    <source>
        <dbReference type="Proteomes" id="UP001314205"/>
    </source>
</evidence>
<organism evidence="1 2">
    <name type="scientific">Parnassius mnemosyne</name>
    <name type="common">clouded apollo</name>
    <dbReference type="NCBI Taxonomy" id="213953"/>
    <lineage>
        <taxon>Eukaryota</taxon>
        <taxon>Metazoa</taxon>
        <taxon>Ecdysozoa</taxon>
        <taxon>Arthropoda</taxon>
        <taxon>Hexapoda</taxon>
        <taxon>Insecta</taxon>
        <taxon>Pterygota</taxon>
        <taxon>Neoptera</taxon>
        <taxon>Endopterygota</taxon>
        <taxon>Lepidoptera</taxon>
        <taxon>Glossata</taxon>
        <taxon>Ditrysia</taxon>
        <taxon>Papilionoidea</taxon>
        <taxon>Papilionidae</taxon>
        <taxon>Parnassiinae</taxon>
        <taxon>Parnassini</taxon>
        <taxon>Parnassius</taxon>
        <taxon>Driopa</taxon>
    </lineage>
</organism>
<evidence type="ECO:0000313" key="1">
    <source>
        <dbReference type="EMBL" id="CAK1588405.1"/>
    </source>
</evidence>
<keyword evidence="2" id="KW-1185">Reference proteome</keyword>
<protein>
    <submittedName>
        <fullName evidence="1">Uncharacterized protein</fullName>
    </submittedName>
</protein>
<dbReference type="AlphaFoldDB" id="A0AAV1L082"/>
<dbReference type="EMBL" id="CAVLGL010000082">
    <property type="protein sequence ID" value="CAK1588405.1"/>
    <property type="molecule type" value="Genomic_DNA"/>
</dbReference>
<reference evidence="1 2" key="1">
    <citation type="submission" date="2023-11" db="EMBL/GenBank/DDBJ databases">
        <authorList>
            <person name="Hedman E."/>
            <person name="Englund M."/>
            <person name="Stromberg M."/>
            <person name="Nyberg Akerstrom W."/>
            <person name="Nylinder S."/>
            <person name="Jareborg N."/>
            <person name="Kallberg Y."/>
            <person name="Kronander E."/>
        </authorList>
    </citation>
    <scope>NUCLEOTIDE SEQUENCE [LARGE SCALE GENOMIC DNA]</scope>
</reference>
<comment type="caution">
    <text evidence="1">The sequence shown here is derived from an EMBL/GenBank/DDBJ whole genome shotgun (WGS) entry which is preliminary data.</text>
</comment>
<gene>
    <name evidence="1" type="ORF">PARMNEM_LOCUS9047</name>
</gene>